<keyword evidence="14" id="KW-1185">Reference proteome</keyword>
<accession>A0ABD0YTG9</accession>
<evidence type="ECO:0000313" key="14">
    <source>
        <dbReference type="Proteomes" id="UP001558652"/>
    </source>
</evidence>
<evidence type="ECO:0000256" key="2">
    <source>
        <dbReference type="ARBA" id="ARBA00008569"/>
    </source>
</evidence>
<comment type="caution">
    <text evidence="13">The sequence shown here is derived from an EMBL/GenBank/DDBJ whole genome shotgun (WGS) entry which is preliminary data.</text>
</comment>
<evidence type="ECO:0000256" key="7">
    <source>
        <dbReference type="ARBA" id="ARBA00022691"/>
    </source>
</evidence>
<organism evidence="13 14">
    <name type="scientific">Ranatra chinensis</name>
    <dbReference type="NCBI Taxonomy" id="642074"/>
    <lineage>
        <taxon>Eukaryota</taxon>
        <taxon>Metazoa</taxon>
        <taxon>Ecdysozoa</taxon>
        <taxon>Arthropoda</taxon>
        <taxon>Hexapoda</taxon>
        <taxon>Insecta</taxon>
        <taxon>Pterygota</taxon>
        <taxon>Neoptera</taxon>
        <taxon>Paraneoptera</taxon>
        <taxon>Hemiptera</taxon>
        <taxon>Heteroptera</taxon>
        <taxon>Panheteroptera</taxon>
        <taxon>Nepomorpha</taxon>
        <taxon>Nepidae</taxon>
        <taxon>Ranatrinae</taxon>
        <taxon>Ranatra</taxon>
    </lineage>
</organism>
<evidence type="ECO:0000256" key="8">
    <source>
        <dbReference type="ARBA" id="ARBA00022694"/>
    </source>
</evidence>
<feature type="domain" description="tRNA wybutosine-synthesizing protein" evidence="12">
    <location>
        <begin position="19"/>
        <end position="166"/>
    </location>
</feature>
<dbReference type="AlphaFoldDB" id="A0ABD0YTG9"/>
<evidence type="ECO:0000256" key="10">
    <source>
        <dbReference type="ARBA" id="ARBA00030554"/>
    </source>
</evidence>
<keyword evidence="8" id="KW-0819">tRNA processing</keyword>
<evidence type="ECO:0000313" key="13">
    <source>
        <dbReference type="EMBL" id="KAL1139280.1"/>
    </source>
</evidence>
<sequence length="247" mass="27315">MKTELSELEFSNVKAQVLKGKDLSRKGAIDELIVDLVSLLNSRTDFVTTSSCSGRIIVVSKECAQAVKKGCKWVFVSHEEAKGDDFINCLKSASGNLVVKFEPFILHALCRTTSAAKSLLTLALQSGYRNSGITLGKHGKITVAIRSTLNLEVPISYNGELLVSEQVNIFSLDSKDPPSGGIINGWLLSTNYLCPCKFYVRNLLMIYNYSFFLHFPSGSITNKKKVASLKNYLCLCKFYVSKFTNNL</sequence>
<evidence type="ECO:0000256" key="3">
    <source>
        <dbReference type="ARBA" id="ARBA00012750"/>
    </source>
</evidence>
<dbReference type="Proteomes" id="UP001558652">
    <property type="component" value="Unassembled WGS sequence"/>
</dbReference>
<dbReference type="Pfam" id="PF02676">
    <property type="entry name" value="TYW3"/>
    <property type="match status" value="1"/>
</dbReference>
<dbReference type="SUPFAM" id="SSF111278">
    <property type="entry name" value="SSo0622-like"/>
    <property type="match status" value="1"/>
</dbReference>
<evidence type="ECO:0000256" key="6">
    <source>
        <dbReference type="ARBA" id="ARBA00022679"/>
    </source>
</evidence>
<evidence type="ECO:0000256" key="5">
    <source>
        <dbReference type="ARBA" id="ARBA00022603"/>
    </source>
</evidence>
<dbReference type="InterPro" id="IPR036602">
    <property type="entry name" value="tRNA_yW-synthesising-like_sf"/>
</dbReference>
<protein>
    <recommendedName>
        <fullName evidence="4">tRNA wybutosine-synthesizing protein 3 homolog</fullName>
        <ecNumber evidence="3">2.1.1.282</ecNumber>
    </recommendedName>
    <alternativeName>
        <fullName evidence="10">tRNA(Phe) 7-((3-amino-3-carboxypropyl)-4-demethylwyosine(37)-N(4))-methyltransferase</fullName>
    </alternativeName>
</protein>
<evidence type="ECO:0000256" key="11">
    <source>
        <dbReference type="ARBA" id="ARBA00049202"/>
    </source>
</evidence>
<dbReference type="EC" id="2.1.1.282" evidence="3"/>
<evidence type="ECO:0000256" key="1">
    <source>
        <dbReference type="ARBA" id="ARBA00004797"/>
    </source>
</evidence>
<keyword evidence="7" id="KW-0949">S-adenosyl-L-methionine</keyword>
<evidence type="ECO:0000259" key="12">
    <source>
        <dbReference type="Pfam" id="PF02676"/>
    </source>
</evidence>
<comment type="similarity">
    <text evidence="2">Belongs to the TYW3 family.</text>
</comment>
<evidence type="ECO:0000256" key="9">
    <source>
        <dbReference type="ARBA" id="ARBA00025378"/>
    </source>
</evidence>
<comment type="pathway">
    <text evidence="1">tRNA modification; wybutosine-tRNA(Phe) biosynthesis.</text>
</comment>
<keyword evidence="5" id="KW-0489">Methyltransferase</keyword>
<dbReference type="GO" id="GO:0032259">
    <property type="term" value="P:methylation"/>
    <property type="evidence" value="ECO:0007669"/>
    <property type="project" value="UniProtKB-KW"/>
</dbReference>
<dbReference type="GO" id="GO:0008033">
    <property type="term" value="P:tRNA processing"/>
    <property type="evidence" value="ECO:0007669"/>
    <property type="project" value="UniProtKB-KW"/>
</dbReference>
<reference evidence="13 14" key="1">
    <citation type="submission" date="2024-07" db="EMBL/GenBank/DDBJ databases">
        <title>Chromosome-level genome assembly of the water stick insect Ranatra chinensis (Heteroptera: Nepidae).</title>
        <authorList>
            <person name="Liu X."/>
        </authorList>
    </citation>
    <scope>NUCLEOTIDE SEQUENCE [LARGE SCALE GENOMIC DNA]</scope>
    <source>
        <strain evidence="13">Cailab_2021Rc</strain>
        <tissue evidence="13">Muscle</tissue>
    </source>
</reference>
<dbReference type="GO" id="GO:0008168">
    <property type="term" value="F:methyltransferase activity"/>
    <property type="evidence" value="ECO:0007669"/>
    <property type="project" value="UniProtKB-KW"/>
</dbReference>
<name>A0ABD0YTG9_9HEMI</name>
<gene>
    <name evidence="13" type="ORF">AAG570_006266</name>
</gene>
<dbReference type="Gene3D" id="3.30.1960.10">
    <property type="entry name" value="tRNA wybutosine-synthesizing-like"/>
    <property type="match status" value="1"/>
</dbReference>
<dbReference type="PANTHER" id="PTHR48418:SF1">
    <property type="entry name" value="TRNA WYBUTOSINE-SYNTHESIZING PROTEIN 3"/>
    <property type="match status" value="1"/>
</dbReference>
<proteinExistence type="inferred from homology"/>
<comment type="function">
    <text evidence="9">Probable S-adenosyl-L-methionine-dependent methyltransferase that acts as a component of the wybutosine biosynthesis pathway. Wybutosine is a hyper modified guanosine with a tricyclic base found at the 3'-position adjacent to the anticodon of eukaryotic phenylalanine tRNA.</text>
</comment>
<dbReference type="EMBL" id="JBFDAA010000002">
    <property type="protein sequence ID" value="KAL1139280.1"/>
    <property type="molecule type" value="Genomic_DNA"/>
</dbReference>
<evidence type="ECO:0000256" key="4">
    <source>
        <dbReference type="ARBA" id="ARBA00016536"/>
    </source>
</evidence>
<dbReference type="PANTHER" id="PTHR48418">
    <property type="entry name" value="TRNA WYBUTOSINE-SYNTHESIZING PROTEIN 3"/>
    <property type="match status" value="1"/>
</dbReference>
<keyword evidence="6" id="KW-0808">Transferase</keyword>
<comment type="catalytic activity">
    <reaction evidence="11">
        <text>4-demethyl-7-[(3S)-3-amino-3-carboxypropyl]wyosine(37) in tRNA(Phe) + S-adenosyl-L-methionine = 7-[(3S)-3-amino-3-carboxypropyl]wyosine(37) in tRNA(Phe) + S-adenosyl-L-homocysteine + H(+)</text>
        <dbReference type="Rhea" id="RHEA:36635"/>
        <dbReference type="Rhea" id="RHEA-COMP:10378"/>
        <dbReference type="Rhea" id="RHEA-COMP:10379"/>
        <dbReference type="ChEBI" id="CHEBI:15378"/>
        <dbReference type="ChEBI" id="CHEBI:57856"/>
        <dbReference type="ChEBI" id="CHEBI:59789"/>
        <dbReference type="ChEBI" id="CHEBI:73543"/>
        <dbReference type="ChEBI" id="CHEBI:73550"/>
        <dbReference type="EC" id="2.1.1.282"/>
    </reaction>
</comment>
<dbReference type="InterPro" id="IPR003827">
    <property type="entry name" value="tRNA_yW-synthesising"/>
</dbReference>